<evidence type="ECO:0000313" key="1">
    <source>
        <dbReference type="EMBL" id="GID73837.1"/>
    </source>
</evidence>
<accession>A0ABQ3Y1J2</accession>
<sequence length="392" mass="43977">MRRPIYPASRAIEHAATLPGVRPLRLFPMLWPLWQVEVSADVHDKQSFELIDHFIVRAIEEGAVRAPAGLAAFLGLPLPLVERCLAFLGTIEHVTTGPAGLELTPLGMRSVRENVRYVPSTSRLTLLVDRHTGRPFPRPYYDRNVPILDTPEIDDGRPADRTGFARLFTAAPYNPEVVTWLENRPDRADYNLPGEFGNLRQLGHRPGYLPSYLIETAGHGLLAYTAVGERRDEFLEQVCAETAAGHRIEATGLRDPEQIWRGWLARSKWYGAGELENDDGLWRVVLGGPAFGEHPLIPYTRIGTYQLHDHHFLRIWCDDEAARRRALLDRALGIATLPEVAGLDDLHARCRDLAASLQVPEVSIAGLRRHARATGDPRHAARLDELTRGDER</sequence>
<keyword evidence="2" id="KW-1185">Reference proteome</keyword>
<reference evidence="1 2" key="1">
    <citation type="submission" date="2021-01" db="EMBL/GenBank/DDBJ databases">
        <title>Whole genome shotgun sequence of Actinoplanes deccanensis NBRC 13994.</title>
        <authorList>
            <person name="Komaki H."/>
            <person name="Tamura T."/>
        </authorList>
    </citation>
    <scope>NUCLEOTIDE SEQUENCE [LARGE SCALE GENOMIC DNA]</scope>
    <source>
        <strain evidence="1 2">NBRC 13994</strain>
    </source>
</reference>
<name>A0ABQ3Y1J2_9ACTN</name>
<dbReference type="EMBL" id="BOMI01000041">
    <property type="protein sequence ID" value="GID73837.1"/>
    <property type="molecule type" value="Genomic_DNA"/>
</dbReference>
<comment type="caution">
    <text evidence="1">The sequence shown here is derived from an EMBL/GenBank/DDBJ whole genome shotgun (WGS) entry which is preliminary data.</text>
</comment>
<dbReference type="RefSeq" id="WP_203761756.1">
    <property type="nucleotide sequence ID" value="NZ_BAAABO010000027.1"/>
</dbReference>
<gene>
    <name evidence="1" type="ORF">Ade02nite_24780</name>
</gene>
<organism evidence="1 2">
    <name type="scientific">Paractinoplanes deccanensis</name>
    <dbReference type="NCBI Taxonomy" id="113561"/>
    <lineage>
        <taxon>Bacteria</taxon>
        <taxon>Bacillati</taxon>
        <taxon>Actinomycetota</taxon>
        <taxon>Actinomycetes</taxon>
        <taxon>Micromonosporales</taxon>
        <taxon>Micromonosporaceae</taxon>
        <taxon>Paractinoplanes</taxon>
    </lineage>
</organism>
<proteinExistence type="predicted"/>
<dbReference type="Proteomes" id="UP000609879">
    <property type="component" value="Unassembled WGS sequence"/>
</dbReference>
<protein>
    <submittedName>
        <fullName evidence="1">Uncharacterized protein</fullName>
    </submittedName>
</protein>
<evidence type="ECO:0000313" key="2">
    <source>
        <dbReference type="Proteomes" id="UP000609879"/>
    </source>
</evidence>